<accession>A0A1Q3CWY6</accession>
<dbReference type="SUPFAM" id="SSF53850">
    <property type="entry name" value="Periplasmic binding protein-like II"/>
    <property type="match status" value="1"/>
</dbReference>
<evidence type="ECO:0000256" key="3">
    <source>
        <dbReference type="ARBA" id="ARBA00022729"/>
    </source>
</evidence>
<dbReference type="Pfam" id="PF13343">
    <property type="entry name" value="SBP_bac_6"/>
    <property type="match status" value="1"/>
</dbReference>
<organism evidence="6 7">
    <name type="scientific">Cephalotus follicularis</name>
    <name type="common">Albany pitcher plant</name>
    <dbReference type="NCBI Taxonomy" id="3775"/>
    <lineage>
        <taxon>Eukaryota</taxon>
        <taxon>Viridiplantae</taxon>
        <taxon>Streptophyta</taxon>
        <taxon>Embryophyta</taxon>
        <taxon>Tracheophyta</taxon>
        <taxon>Spermatophyta</taxon>
        <taxon>Magnoliopsida</taxon>
        <taxon>eudicotyledons</taxon>
        <taxon>Gunneridae</taxon>
        <taxon>Pentapetalae</taxon>
        <taxon>rosids</taxon>
        <taxon>fabids</taxon>
        <taxon>Oxalidales</taxon>
        <taxon>Cephalotaceae</taxon>
        <taxon>Cephalotus</taxon>
    </lineage>
</organism>
<dbReference type="OrthoDB" id="10266693at2759"/>
<evidence type="ECO:0000256" key="2">
    <source>
        <dbReference type="ARBA" id="ARBA00022448"/>
    </source>
</evidence>
<dbReference type="EMBL" id="BDDD01003336">
    <property type="protein sequence ID" value="GAV84739.1"/>
    <property type="molecule type" value="Genomic_DNA"/>
</dbReference>
<dbReference type="GO" id="GO:0015846">
    <property type="term" value="P:polyamine transport"/>
    <property type="evidence" value="ECO:0007669"/>
    <property type="project" value="InterPro"/>
</dbReference>
<comment type="caution">
    <text evidence="6">The sequence shown here is derived from an EMBL/GenBank/DDBJ whole genome shotgun (WGS) entry which is preliminary data.</text>
</comment>
<dbReference type="PRINTS" id="PR00909">
    <property type="entry name" value="SPERMDNBNDNG"/>
</dbReference>
<dbReference type="STRING" id="3775.A0A1Q3CWY6"/>
<evidence type="ECO:0000313" key="6">
    <source>
        <dbReference type="EMBL" id="GAV84739.1"/>
    </source>
</evidence>
<proteinExistence type="predicted"/>
<evidence type="ECO:0000256" key="5">
    <source>
        <dbReference type="SAM" id="MobiDB-lite"/>
    </source>
</evidence>
<name>A0A1Q3CWY6_CEPFO</name>
<reference evidence="7" key="1">
    <citation type="submission" date="2016-04" db="EMBL/GenBank/DDBJ databases">
        <title>Cephalotus genome sequencing.</title>
        <authorList>
            <person name="Fukushima K."/>
            <person name="Hasebe M."/>
            <person name="Fang X."/>
        </authorList>
    </citation>
    <scope>NUCLEOTIDE SEQUENCE [LARGE SCALE GENOMIC DNA]</scope>
    <source>
        <strain evidence="7">cv. St1</strain>
    </source>
</reference>
<dbReference type="Proteomes" id="UP000187406">
    <property type="component" value="Unassembled WGS sequence"/>
</dbReference>
<dbReference type="PANTHER" id="PTHR30222">
    <property type="entry name" value="SPERMIDINE/PUTRESCINE-BINDING PERIPLASMIC PROTEIN"/>
    <property type="match status" value="1"/>
</dbReference>
<evidence type="ECO:0000256" key="4">
    <source>
        <dbReference type="ARBA" id="ARBA00022764"/>
    </source>
</evidence>
<evidence type="ECO:0000313" key="7">
    <source>
        <dbReference type="Proteomes" id="UP000187406"/>
    </source>
</evidence>
<dbReference type="PANTHER" id="PTHR30222:SF17">
    <property type="entry name" value="SPERMIDINE_PUTRESCINE-BINDING PERIPLASMIC PROTEIN"/>
    <property type="match status" value="1"/>
</dbReference>
<dbReference type="Gene3D" id="3.40.190.10">
    <property type="entry name" value="Periplasmic binding protein-like II"/>
    <property type="match status" value="1"/>
</dbReference>
<dbReference type="InParanoid" id="A0A1Q3CWY6"/>
<dbReference type="InterPro" id="IPR001188">
    <property type="entry name" value="Sperm_putr-bd"/>
</dbReference>
<keyword evidence="2" id="KW-0813">Transport</keyword>
<keyword evidence="3" id="KW-0732">Signal</keyword>
<keyword evidence="7" id="KW-1185">Reference proteome</keyword>
<dbReference type="AlphaFoldDB" id="A0A1Q3CWY6"/>
<dbReference type="FunCoup" id="A0A1Q3CWY6">
    <property type="interactions" value="875"/>
</dbReference>
<gene>
    <name evidence="6" type="ORF">CFOL_v3_28181</name>
</gene>
<comment type="subcellular location">
    <subcellularLocation>
        <location evidence="1">Periplasm</location>
    </subcellularLocation>
</comment>
<dbReference type="GO" id="GO:0019808">
    <property type="term" value="F:polyamine binding"/>
    <property type="evidence" value="ECO:0007669"/>
    <property type="project" value="InterPro"/>
</dbReference>
<sequence>MSISAMLPYRYYNSECLHLFHHHQSPNPNNSPPLIRRSLTLQPPPPPPHQQPLNNLSVVSIIVLLGFGFSARASSASPSHLPPPISPHSHSLNLFQGNYVVEDDKLNAEFETCKSKTYALSVPLTIATLRGSIPPSWTKDFIQTQGKRVQFRSRLYGRLEDIFSDLYMPLSKGKVSRKSAVATDLVSVGDSWLNYAISKALIEPIRGVENQDWFNSLSHKWKVYLRRNCAGELDPQGEIWAAPYRWGTMVIAYKQRKFQKHKLAPIEDWEDLWRPELAGRIAMVNSPREVVGAVLKYMGTSYNTKNIELQVAGGRNAVQQNLDILRKQVRLFDSVHYLKAFGVGDVWVAVGWSSDVLPLVKRMSDVTVIVPKSGSSLWADLWVIPAESRLNTNQIGGRVREPSPLIHQWIELCLQAARALPFKQGVVAGASPYALESALVQLPPQLTNDKPRLDTNLIACMPPPDILARCEFLEPLSEVTLSDYQWLIASMQKSEPGLISRIQHYVLSKFQNLRQMLHLKEA</sequence>
<feature type="region of interest" description="Disordered" evidence="5">
    <location>
        <begin position="27"/>
        <end position="51"/>
    </location>
</feature>
<keyword evidence="4" id="KW-0574">Periplasm</keyword>
<dbReference type="CDD" id="cd13661">
    <property type="entry name" value="PBP2_PotD_PotF_like_1"/>
    <property type="match status" value="1"/>
</dbReference>
<protein>
    <submittedName>
        <fullName evidence="6">SBP_bac_6 domain-containing protein</fullName>
    </submittedName>
</protein>
<evidence type="ECO:0000256" key="1">
    <source>
        <dbReference type="ARBA" id="ARBA00004418"/>
    </source>
</evidence>